<sequence length="597" mass="64976">MQIRSSKMACAQDPPEVNMTLLKTKDLKGKSISWEIIELPIDFLLLTMKECEFLSSLSFLNRGFTKSYHKRVGCVYFGYIGEDEATKLKIALIKCNAGSAGPGGSTVVVKNVVGALRPKAVISVGYCASLNHQNAKLGDVVVSANLTTYAAARIQENGDIEELGHSVPPKKHLSDLIKSVDEGWEAPLKTPGELDVKVDRDGVFLSGPEEVQSKRRCSQLRKRFPNAVAIEMEGEGLYAAAHDLDIEWIIIKGISEYAHSSSPPANSWRQFASVMAASLTAHMLKDPIVFQAWRHYGGQCSQTRLLKQTTPAVPSREALVPVTNNARGFPATSSSSVLKRRGEFLSSESPEKTSKLLPSRCASNAEQSVVSSSRTVDESPPKTSKVLPSSCASNAEQSVVSNSRTADDLIKGGITENNVSIEELSLMLAKPLLCVESDLQSPLTTYAPIKVGENGDIEELGHSVPPKKHLADLIKCVDDGWEAPLKKPGELRVKVDRDGVFLSGPEEVKSQERCAQLRKRFQNAVAIEMEGEGLYAASHALDIEWIMIKGISEYADGSNVSSDAWRRFASVMAASLTVNMLSEPTVFETWPHYGGEA</sequence>
<dbReference type="PANTHER" id="PTHR46832:SF1">
    <property type="entry name" value="5'-METHYLTHIOADENOSINE_S-ADENOSYLHOMOCYSTEINE NUCLEOSIDASE"/>
    <property type="match status" value="1"/>
</dbReference>
<name>A0ABN8LFZ2_9CNID</name>
<gene>
    <name evidence="3" type="ORF">PEVE_00006209</name>
</gene>
<organism evidence="3 4">
    <name type="scientific">Porites evermanni</name>
    <dbReference type="NCBI Taxonomy" id="104178"/>
    <lineage>
        <taxon>Eukaryota</taxon>
        <taxon>Metazoa</taxon>
        <taxon>Cnidaria</taxon>
        <taxon>Anthozoa</taxon>
        <taxon>Hexacorallia</taxon>
        <taxon>Scleractinia</taxon>
        <taxon>Fungiina</taxon>
        <taxon>Poritidae</taxon>
        <taxon>Porites</taxon>
    </lineage>
</organism>
<keyword evidence="4" id="KW-1185">Reference proteome</keyword>
<dbReference type="InterPro" id="IPR035994">
    <property type="entry name" value="Nucleoside_phosphorylase_sf"/>
</dbReference>
<accession>A0ABN8LFZ2</accession>
<dbReference type="Gene3D" id="3.40.50.1580">
    <property type="entry name" value="Nucleoside phosphorylase domain"/>
    <property type="match status" value="2"/>
</dbReference>
<feature type="domain" description="Nucleoside phosphorylase" evidence="2">
    <location>
        <begin position="71"/>
        <end position="273"/>
    </location>
</feature>
<dbReference type="PANTHER" id="PTHR46832">
    <property type="entry name" value="5'-METHYLTHIOADENOSINE/S-ADENOSYLHOMOCYSTEINE NUCLEOSIDASE"/>
    <property type="match status" value="1"/>
</dbReference>
<dbReference type="SUPFAM" id="SSF53167">
    <property type="entry name" value="Purine and uridine phosphorylases"/>
    <property type="match status" value="2"/>
</dbReference>
<evidence type="ECO:0000259" key="2">
    <source>
        <dbReference type="Pfam" id="PF01048"/>
    </source>
</evidence>
<dbReference type="Proteomes" id="UP001159427">
    <property type="component" value="Unassembled WGS sequence"/>
</dbReference>
<evidence type="ECO:0000256" key="1">
    <source>
        <dbReference type="SAM" id="MobiDB-lite"/>
    </source>
</evidence>
<feature type="region of interest" description="Disordered" evidence="1">
    <location>
        <begin position="340"/>
        <end position="403"/>
    </location>
</feature>
<comment type="caution">
    <text evidence="3">The sequence shown here is derived from an EMBL/GenBank/DDBJ whole genome shotgun (WGS) entry which is preliminary data.</text>
</comment>
<proteinExistence type="predicted"/>
<protein>
    <recommendedName>
        <fullName evidence="2">Nucleoside phosphorylase domain-containing protein</fullName>
    </recommendedName>
</protein>
<reference evidence="3 4" key="1">
    <citation type="submission" date="2022-05" db="EMBL/GenBank/DDBJ databases">
        <authorList>
            <consortium name="Genoscope - CEA"/>
            <person name="William W."/>
        </authorList>
    </citation>
    <scope>NUCLEOTIDE SEQUENCE [LARGE SCALE GENOMIC DNA]</scope>
</reference>
<dbReference type="InterPro" id="IPR000845">
    <property type="entry name" value="Nucleoside_phosphorylase_d"/>
</dbReference>
<feature type="compositionally biased region" description="Polar residues" evidence="1">
    <location>
        <begin position="386"/>
        <end position="403"/>
    </location>
</feature>
<evidence type="ECO:0000313" key="3">
    <source>
        <dbReference type="EMBL" id="CAH3014811.1"/>
    </source>
</evidence>
<feature type="compositionally biased region" description="Polar residues" evidence="1">
    <location>
        <begin position="361"/>
        <end position="374"/>
    </location>
</feature>
<dbReference type="Pfam" id="PF01048">
    <property type="entry name" value="PNP_UDP_1"/>
    <property type="match status" value="1"/>
</dbReference>
<evidence type="ECO:0000313" key="4">
    <source>
        <dbReference type="Proteomes" id="UP001159427"/>
    </source>
</evidence>
<dbReference type="EMBL" id="CALNXI010000014">
    <property type="protein sequence ID" value="CAH3014811.1"/>
    <property type="molecule type" value="Genomic_DNA"/>
</dbReference>